<evidence type="ECO:0000313" key="4">
    <source>
        <dbReference type="Proteomes" id="UP001597541"/>
    </source>
</evidence>
<evidence type="ECO:0000259" key="2">
    <source>
        <dbReference type="PROSITE" id="PS51272"/>
    </source>
</evidence>
<dbReference type="RefSeq" id="WP_377604936.1">
    <property type="nucleotide sequence ID" value="NZ_JBHUME010000011.1"/>
</dbReference>
<feature type="signal peptide" evidence="1">
    <location>
        <begin position="1"/>
        <end position="25"/>
    </location>
</feature>
<accession>A0ABW5PH76</accession>
<feature type="chain" id="PRO_5046833982" evidence="1">
    <location>
        <begin position="26"/>
        <end position="241"/>
    </location>
</feature>
<keyword evidence="1" id="KW-0732">Signal</keyword>
<reference evidence="4" key="1">
    <citation type="journal article" date="2019" name="Int. J. Syst. Evol. Microbiol.">
        <title>The Global Catalogue of Microorganisms (GCM) 10K type strain sequencing project: providing services to taxonomists for standard genome sequencing and annotation.</title>
        <authorList>
            <consortium name="The Broad Institute Genomics Platform"/>
            <consortium name="The Broad Institute Genome Sequencing Center for Infectious Disease"/>
            <person name="Wu L."/>
            <person name="Ma J."/>
        </authorList>
    </citation>
    <scope>NUCLEOTIDE SEQUENCE [LARGE SCALE GENOMIC DNA]</scope>
    <source>
        <strain evidence="4">KCTC 3950</strain>
    </source>
</reference>
<gene>
    <name evidence="3" type="ORF">ACFSUF_17785</name>
</gene>
<sequence>MKKTSGITALLSAALLLTVGSTSYAAQNSFVDLDKVPQKIYIEGLAQKGVVHGMPNAHFKPNQQITLAEGMTMITQAFHLETFKDAEDASKSAPELQANSWYAEYVSIAAAKGMALPEKFVASTKLNKEDFVYHLVRAMEITGGFPLIKLIPIDIADEKQMTPAYQGSIQRALHYKLIELDSKGNVNPKAKLTRAEAAEILYKASVLYDKMLTINKANGQPASEGGRWMYLPEGVTPADNE</sequence>
<proteinExistence type="predicted"/>
<keyword evidence="4" id="KW-1185">Reference proteome</keyword>
<dbReference type="EMBL" id="JBHUME010000011">
    <property type="protein sequence ID" value="MFD2614264.1"/>
    <property type="molecule type" value="Genomic_DNA"/>
</dbReference>
<dbReference type="Pfam" id="PF00395">
    <property type="entry name" value="SLH"/>
    <property type="match status" value="2"/>
</dbReference>
<dbReference type="PROSITE" id="PS51272">
    <property type="entry name" value="SLH"/>
    <property type="match status" value="2"/>
</dbReference>
<feature type="domain" description="SLH" evidence="2">
    <location>
        <begin position="152"/>
        <end position="215"/>
    </location>
</feature>
<name>A0ABW5PH76_9BACL</name>
<organism evidence="3 4">
    <name type="scientific">Paenibacillus gansuensis</name>
    <dbReference type="NCBI Taxonomy" id="306542"/>
    <lineage>
        <taxon>Bacteria</taxon>
        <taxon>Bacillati</taxon>
        <taxon>Bacillota</taxon>
        <taxon>Bacilli</taxon>
        <taxon>Bacillales</taxon>
        <taxon>Paenibacillaceae</taxon>
        <taxon>Paenibacillus</taxon>
    </lineage>
</organism>
<dbReference type="InterPro" id="IPR001119">
    <property type="entry name" value="SLH_dom"/>
</dbReference>
<feature type="domain" description="SLH" evidence="2">
    <location>
        <begin position="25"/>
        <end position="88"/>
    </location>
</feature>
<evidence type="ECO:0000313" key="3">
    <source>
        <dbReference type="EMBL" id="MFD2614264.1"/>
    </source>
</evidence>
<comment type="caution">
    <text evidence="3">The sequence shown here is derived from an EMBL/GenBank/DDBJ whole genome shotgun (WGS) entry which is preliminary data.</text>
</comment>
<protein>
    <submittedName>
        <fullName evidence="3">S-layer homology domain-containing protein</fullName>
    </submittedName>
</protein>
<dbReference type="Proteomes" id="UP001597541">
    <property type="component" value="Unassembled WGS sequence"/>
</dbReference>
<evidence type="ECO:0000256" key="1">
    <source>
        <dbReference type="SAM" id="SignalP"/>
    </source>
</evidence>